<comment type="caution">
    <text evidence="1">The sequence shown here is derived from an EMBL/GenBank/DDBJ whole genome shotgun (WGS) entry which is preliminary data.</text>
</comment>
<dbReference type="InterPro" id="IPR053735">
    <property type="entry name" value="Type_III_TA_endoRNase"/>
</dbReference>
<name>A0A6B4JJB6_CLOBO</name>
<accession>A0A6B4JJB6</accession>
<reference evidence="1 2" key="1">
    <citation type="submission" date="2019-04" db="EMBL/GenBank/DDBJ databases">
        <title>Genome sequencing of Clostridium botulinum Groups I-IV and Clostridium butyricum.</title>
        <authorList>
            <person name="Brunt J."/>
            <person name="Van Vliet A.H.M."/>
            <person name="Stringer S.C."/>
            <person name="Carter A.T."/>
            <person name="Peck M.W."/>
        </authorList>
    </citation>
    <scope>NUCLEOTIDE SEQUENCE [LARGE SCALE GENOMIC DNA]</scope>
    <source>
        <strain evidence="1 2">BL81</strain>
    </source>
</reference>
<dbReference type="GO" id="GO:0004521">
    <property type="term" value="F:RNA endonuclease activity"/>
    <property type="evidence" value="ECO:0007669"/>
    <property type="project" value="InterPro"/>
</dbReference>
<evidence type="ECO:0000313" key="2">
    <source>
        <dbReference type="Proteomes" id="UP000486903"/>
    </source>
</evidence>
<dbReference type="AlphaFoldDB" id="A0A6B4JJB6"/>
<protein>
    <submittedName>
        <fullName evidence="1">Type III toxin-antitoxin system ToxN/AbiQ family toxin</fullName>
    </submittedName>
</protein>
<sequence length="191" mass="22743">MRGNKMGKLKLYKIREDYIDFLRKYDSKVLYNKNEKRVYIGVIFPINDTKYFIPLSSPKKKHETMKNTIDFLKINNGEDGAINFNNMIPIIDDVVVEFDILDEKRIRYKNILFNQVKFIKRESKNILENAIKLYEKVTKYNSYISKRCVNFKLLEMVANNYQTYQEVAMTVDEDIEPKGIKENVEVEKTKI</sequence>
<dbReference type="Proteomes" id="UP000486903">
    <property type="component" value="Unassembled WGS sequence"/>
</dbReference>
<dbReference type="Gene3D" id="3.10.129.130">
    <property type="match status" value="1"/>
</dbReference>
<gene>
    <name evidence="1" type="ORF">FDG31_00495</name>
</gene>
<proteinExistence type="predicted"/>
<evidence type="ECO:0000313" key="1">
    <source>
        <dbReference type="EMBL" id="NFV24661.1"/>
    </source>
</evidence>
<dbReference type="GO" id="GO:0003723">
    <property type="term" value="F:RNA binding"/>
    <property type="evidence" value="ECO:0007669"/>
    <property type="project" value="InterPro"/>
</dbReference>
<organism evidence="1 2">
    <name type="scientific">Clostridium botulinum</name>
    <dbReference type="NCBI Taxonomy" id="1491"/>
    <lineage>
        <taxon>Bacteria</taxon>
        <taxon>Bacillati</taxon>
        <taxon>Bacillota</taxon>
        <taxon>Clostridia</taxon>
        <taxon>Eubacteriales</taxon>
        <taxon>Clostridiaceae</taxon>
        <taxon>Clostridium</taxon>
    </lineage>
</organism>
<dbReference type="Pfam" id="PF13958">
    <property type="entry name" value="ToxN_toxin"/>
    <property type="match status" value="1"/>
</dbReference>
<dbReference type="EMBL" id="SXFB01000001">
    <property type="protein sequence ID" value="NFV24661.1"/>
    <property type="molecule type" value="Genomic_DNA"/>
</dbReference>
<dbReference type="InterPro" id="IPR025911">
    <property type="entry name" value="ToxN/AbiQ_toxin"/>
</dbReference>